<reference evidence="1 2" key="1">
    <citation type="submission" date="2019-03" db="EMBL/GenBank/DDBJ databases">
        <title>Efficiently degradation of phenoxyalkanoic acid herbicides by Cupriavidus oxalaticus strain X32.</title>
        <authorList>
            <person name="Sheng X."/>
        </authorList>
    </citation>
    <scope>NUCLEOTIDE SEQUENCE [LARGE SCALE GENOMIC DNA]</scope>
    <source>
        <strain evidence="1 2">X32</strain>
    </source>
</reference>
<protein>
    <submittedName>
        <fullName evidence="1">Uncharacterized protein</fullName>
    </submittedName>
</protein>
<sequence>MEATFFPAILVAAALACFVWQLRNRFLLYCKWSGAVSRRESRFMTCSFAGWSENIGRRTAYSQSFFPLSAKRISCIYTFSSLPSPGLR</sequence>
<dbReference type="EMBL" id="CP038634">
    <property type="protein sequence ID" value="QBY49783.1"/>
    <property type="molecule type" value="Genomic_DNA"/>
</dbReference>
<name>A0A4P7LA38_9BURK</name>
<gene>
    <name evidence="1" type="ORF">E0W60_00630</name>
</gene>
<proteinExistence type="predicted"/>
<dbReference type="Proteomes" id="UP000295294">
    <property type="component" value="Chromosome 1"/>
</dbReference>
<dbReference type="RefSeq" id="WP_135702658.1">
    <property type="nucleotide sequence ID" value="NZ_CP038634.1"/>
</dbReference>
<evidence type="ECO:0000313" key="1">
    <source>
        <dbReference type="EMBL" id="QBY49783.1"/>
    </source>
</evidence>
<dbReference type="STRING" id="1349762.GCA_001592245_02882"/>
<evidence type="ECO:0000313" key="2">
    <source>
        <dbReference type="Proteomes" id="UP000295294"/>
    </source>
</evidence>
<dbReference type="OrthoDB" id="8963460at2"/>
<dbReference type="KEGG" id="cox:E0W60_00630"/>
<accession>A0A4P7LA38</accession>
<dbReference type="AlphaFoldDB" id="A0A4P7LA38"/>
<organism evidence="1 2">
    <name type="scientific">Cupriavidus oxalaticus</name>
    <dbReference type="NCBI Taxonomy" id="96344"/>
    <lineage>
        <taxon>Bacteria</taxon>
        <taxon>Pseudomonadati</taxon>
        <taxon>Pseudomonadota</taxon>
        <taxon>Betaproteobacteria</taxon>
        <taxon>Burkholderiales</taxon>
        <taxon>Burkholderiaceae</taxon>
        <taxon>Cupriavidus</taxon>
    </lineage>
</organism>